<evidence type="ECO:0000313" key="5">
    <source>
        <dbReference type="Proteomes" id="UP000598146"/>
    </source>
</evidence>
<keyword evidence="2" id="KW-1133">Transmembrane helix</keyword>
<feature type="domain" description="Response regulatory" evidence="3">
    <location>
        <begin position="110"/>
        <end position="226"/>
    </location>
</feature>
<evidence type="ECO:0000256" key="1">
    <source>
        <dbReference type="PROSITE-ProRule" id="PRU00169"/>
    </source>
</evidence>
<feature type="transmembrane region" description="Helical" evidence="2">
    <location>
        <begin position="6"/>
        <end position="31"/>
    </location>
</feature>
<keyword evidence="1" id="KW-0597">Phosphoprotein</keyword>
<keyword evidence="2" id="KW-0812">Transmembrane</keyword>
<dbReference type="SMART" id="SM00448">
    <property type="entry name" value="REC"/>
    <property type="match status" value="1"/>
</dbReference>
<dbReference type="Proteomes" id="UP000598146">
    <property type="component" value="Unassembled WGS sequence"/>
</dbReference>
<gene>
    <name evidence="4" type="ORF">I4J89_48400</name>
</gene>
<dbReference type="EMBL" id="JADQTO010000061">
    <property type="protein sequence ID" value="MBG0569247.1"/>
    <property type="molecule type" value="Genomic_DNA"/>
</dbReference>
<evidence type="ECO:0000313" key="4">
    <source>
        <dbReference type="EMBL" id="MBG0569247.1"/>
    </source>
</evidence>
<dbReference type="Gene3D" id="3.40.50.2300">
    <property type="match status" value="1"/>
</dbReference>
<dbReference type="InterPro" id="IPR011006">
    <property type="entry name" value="CheY-like_superfamily"/>
</dbReference>
<organism evidence="4 5">
    <name type="scientific">Actinoplanes aureus</name>
    <dbReference type="NCBI Taxonomy" id="2792083"/>
    <lineage>
        <taxon>Bacteria</taxon>
        <taxon>Bacillati</taxon>
        <taxon>Actinomycetota</taxon>
        <taxon>Actinomycetes</taxon>
        <taxon>Micromonosporales</taxon>
        <taxon>Micromonosporaceae</taxon>
        <taxon>Actinoplanes</taxon>
    </lineage>
</organism>
<dbReference type="AlphaFoldDB" id="A0A931G3U3"/>
<keyword evidence="5" id="KW-1185">Reference proteome</keyword>
<dbReference type="InterPro" id="IPR052048">
    <property type="entry name" value="ST_Response_Regulator"/>
</dbReference>
<accession>A0A931G3U3</accession>
<keyword evidence="2" id="KW-0472">Membrane</keyword>
<dbReference type="SUPFAM" id="SSF52172">
    <property type="entry name" value="CheY-like"/>
    <property type="match status" value="1"/>
</dbReference>
<name>A0A931G3U3_9ACTN</name>
<dbReference type="CDD" id="cd00156">
    <property type="entry name" value="REC"/>
    <property type="match status" value="1"/>
</dbReference>
<evidence type="ECO:0000259" key="3">
    <source>
        <dbReference type="PROSITE" id="PS50110"/>
    </source>
</evidence>
<dbReference type="Pfam" id="PF00072">
    <property type="entry name" value="Response_reg"/>
    <property type="match status" value="1"/>
</dbReference>
<dbReference type="PANTHER" id="PTHR43228:SF1">
    <property type="entry name" value="TWO-COMPONENT RESPONSE REGULATOR ARR22"/>
    <property type="match status" value="1"/>
</dbReference>
<dbReference type="PANTHER" id="PTHR43228">
    <property type="entry name" value="TWO-COMPONENT RESPONSE REGULATOR"/>
    <property type="match status" value="1"/>
</dbReference>
<protein>
    <submittedName>
        <fullName evidence="4">Response regulator</fullName>
    </submittedName>
</protein>
<proteinExistence type="predicted"/>
<sequence length="229" mass="25219">MTADQVIRLLTAIAGLLGVLVWPALVLFVTIRFRAPLSDFFRDLGEFSFKAPGLEASARRRQVEAAAALGAAVATRGGQRPGTANPFDVADALAEAVPDMRSQRRLLGRSVLWVDDRPDNNRYERRVLEALGVRLTTAASTEEAVDQLKRQSFDLIISDMGRPPDPRAGYTLLDELRSGGNHTPFVIYAGSRSPEHVKEARQRGALGCTNSPQELIQIVTQTLREIHYK</sequence>
<feature type="modified residue" description="4-aspartylphosphate" evidence="1">
    <location>
        <position position="159"/>
    </location>
</feature>
<dbReference type="RefSeq" id="WP_196420991.1">
    <property type="nucleotide sequence ID" value="NZ_JADQTO010000061.1"/>
</dbReference>
<dbReference type="PROSITE" id="PS50110">
    <property type="entry name" value="RESPONSE_REGULATORY"/>
    <property type="match status" value="1"/>
</dbReference>
<reference evidence="4" key="1">
    <citation type="submission" date="2020-11" db="EMBL/GenBank/DDBJ databases">
        <title>Isolation and identification of active actinomycetes.</title>
        <authorList>
            <person name="Sun X."/>
        </authorList>
    </citation>
    <scope>NUCLEOTIDE SEQUENCE</scope>
    <source>
        <strain evidence="4">NEAU-A11</strain>
    </source>
</reference>
<evidence type="ECO:0000256" key="2">
    <source>
        <dbReference type="SAM" id="Phobius"/>
    </source>
</evidence>
<comment type="caution">
    <text evidence="4">The sequence shown here is derived from an EMBL/GenBank/DDBJ whole genome shotgun (WGS) entry which is preliminary data.</text>
</comment>
<dbReference type="GO" id="GO:0000160">
    <property type="term" value="P:phosphorelay signal transduction system"/>
    <property type="evidence" value="ECO:0007669"/>
    <property type="project" value="InterPro"/>
</dbReference>
<dbReference type="InterPro" id="IPR001789">
    <property type="entry name" value="Sig_transdc_resp-reg_receiver"/>
</dbReference>